<organism evidence="2 3">
    <name type="scientific">SAR324 cluster bacterium</name>
    <dbReference type="NCBI Taxonomy" id="2024889"/>
    <lineage>
        <taxon>Bacteria</taxon>
        <taxon>Deltaproteobacteria</taxon>
        <taxon>SAR324 cluster</taxon>
    </lineage>
</organism>
<reference evidence="2 3" key="1">
    <citation type="journal article" date="2020" name="Biotechnol. Biofuels">
        <title>New insights from the biogas microbiome by comprehensive genome-resolved metagenomics of nearly 1600 species originating from multiple anaerobic digesters.</title>
        <authorList>
            <person name="Campanaro S."/>
            <person name="Treu L."/>
            <person name="Rodriguez-R L.M."/>
            <person name="Kovalovszki A."/>
            <person name="Ziels R.M."/>
            <person name="Maus I."/>
            <person name="Zhu X."/>
            <person name="Kougias P.G."/>
            <person name="Basile A."/>
            <person name="Luo G."/>
            <person name="Schluter A."/>
            <person name="Konstantinidis K.T."/>
            <person name="Angelidaki I."/>
        </authorList>
    </citation>
    <scope>NUCLEOTIDE SEQUENCE [LARGE SCALE GENOMIC DNA]</scope>
    <source>
        <strain evidence="2">AS27yjCOA_65</strain>
    </source>
</reference>
<evidence type="ECO:0000256" key="1">
    <source>
        <dbReference type="SAM" id="Phobius"/>
    </source>
</evidence>
<evidence type="ECO:0000313" key="3">
    <source>
        <dbReference type="Proteomes" id="UP000524246"/>
    </source>
</evidence>
<keyword evidence="1" id="KW-0812">Transmembrane</keyword>
<sequence>MGKEQQVGNSTYFQRIIIFCIAFFCVGTALAGFQKLGSLVYFANHPGNDGNQGSAILILVPPSPDPSLVSGIFVAASNKYMSVQELDSLEKVTGGVDGFESAFLGYDKSENTFNRMFLQDREYVLPSNFVVKIASLEVTKNSTSQALPYISFTVWNKTISFLGFQMVANEDGERAADVLKAYQIAPGLKPYKVIGSSLKLEDNVVTEMRFPIEDAEQNRCVRQGVKFIRQELLNEAISRARTNSINWDSLKTENPADFLQLRVGKEILALGLNGIPVSIQEDPRLAYSNEIFCTVRPLDLRD</sequence>
<dbReference type="EMBL" id="JAAZON010000296">
    <property type="protein sequence ID" value="NMC62856.1"/>
    <property type="molecule type" value="Genomic_DNA"/>
</dbReference>
<proteinExistence type="predicted"/>
<keyword evidence="1" id="KW-0472">Membrane</keyword>
<keyword evidence="1" id="KW-1133">Transmembrane helix</keyword>
<dbReference type="Proteomes" id="UP000524246">
    <property type="component" value="Unassembled WGS sequence"/>
</dbReference>
<dbReference type="AlphaFoldDB" id="A0A7X9FR85"/>
<name>A0A7X9FR85_9DELT</name>
<protein>
    <submittedName>
        <fullName evidence="2">Uncharacterized protein</fullName>
    </submittedName>
</protein>
<feature type="transmembrane region" description="Helical" evidence="1">
    <location>
        <begin position="12"/>
        <end position="33"/>
    </location>
</feature>
<gene>
    <name evidence="2" type="ORF">GYA55_06765</name>
</gene>
<accession>A0A7X9FR85</accession>
<comment type="caution">
    <text evidence="2">The sequence shown here is derived from an EMBL/GenBank/DDBJ whole genome shotgun (WGS) entry which is preliminary data.</text>
</comment>
<evidence type="ECO:0000313" key="2">
    <source>
        <dbReference type="EMBL" id="NMC62856.1"/>
    </source>
</evidence>